<feature type="compositionally biased region" description="Low complexity" evidence="1">
    <location>
        <begin position="210"/>
        <end position="219"/>
    </location>
</feature>
<feature type="region of interest" description="Disordered" evidence="1">
    <location>
        <begin position="174"/>
        <end position="219"/>
    </location>
</feature>
<accession>A0AAN7DMF5</accession>
<evidence type="ECO:0000313" key="2">
    <source>
        <dbReference type="EMBL" id="KAK4519129.1"/>
    </source>
</evidence>
<organism evidence="2 3">
    <name type="scientific">Mucor velutinosus</name>
    <dbReference type="NCBI Taxonomy" id="708070"/>
    <lineage>
        <taxon>Eukaryota</taxon>
        <taxon>Fungi</taxon>
        <taxon>Fungi incertae sedis</taxon>
        <taxon>Mucoromycota</taxon>
        <taxon>Mucoromycotina</taxon>
        <taxon>Mucoromycetes</taxon>
        <taxon>Mucorales</taxon>
        <taxon>Mucorineae</taxon>
        <taxon>Mucoraceae</taxon>
        <taxon>Mucor</taxon>
    </lineage>
</organism>
<reference evidence="2 3" key="1">
    <citation type="submission" date="2022-11" db="EMBL/GenBank/DDBJ databases">
        <title>Mucor velutinosus strain NIH1002 WGS.</title>
        <authorList>
            <person name="Subramanian P."/>
            <person name="Mullikin J.C."/>
            <person name="Segre J.A."/>
            <person name="Zelazny A.M."/>
        </authorList>
    </citation>
    <scope>NUCLEOTIDE SEQUENCE [LARGE SCALE GENOMIC DNA]</scope>
    <source>
        <strain evidence="2 3">NIH1002</strain>
    </source>
</reference>
<feature type="compositionally biased region" description="Low complexity" evidence="1">
    <location>
        <begin position="174"/>
        <end position="190"/>
    </location>
</feature>
<dbReference type="RefSeq" id="XP_064685795.1">
    <property type="nucleotide sequence ID" value="XM_064828593.1"/>
</dbReference>
<sequence>MMLDLYENNIRPHYGNNQKKTTAKKYATLYEINDGRAPDNNAALFGYKKRKQEVVIIGDEENGKRKKAKKLETRGADLSAAINEHLDKVIEIEQNCPKIDDIADGNISDERFFLELLSDSDGENDKVDDRYHRTENLENDIKDMFKGAGVSVEDVVVNSDESFESSVIDLVSSTSSSSFSSSSSSCSSSSPIMETKSEPTASKMRAPTDSDFSLSSSSSNLPCLASNDKHIDSIIQSIQKSTSATIIDLFSSPPMLPEILASVAIEPIASSSTTTADQPSLENDSSTAAGFLLPQKRTSLLQKYQWLVKDYQNNHPDSHPSLPVPTYIVSNESNSCFIDAFIELLFNAVLPFVDMSFADENNAYDCLLMNAFESYSQQSPSGIRAATSTVRHFI</sequence>
<dbReference type="AlphaFoldDB" id="A0AAN7DMF5"/>
<evidence type="ECO:0000313" key="3">
    <source>
        <dbReference type="Proteomes" id="UP001304243"/>
    </source>
</evidence>
<evidence type="ECO:0000256" key="1">
    <source>
        <dbReference type="SAM" id="MobiDB-lite"/>
    </source>
</evidence>
<keyword evidence="3" id="KW-1185">Reference proteome</keyword>
<protein>
    <submittedName>
        <fullName evidence="2">Uncharacterized protein</fullName>
    </submittedName>
</protein>
<comment type="caution">
    <text evidence="2">The sequence shown here is derived from an EMBL/GenBank/DDBJ whole genome shotgun (WGS) entry which is preliminary data.</text>
</comment>
<name>A0AAN7DMF5_9FUNG</name>
<gene>
    <name evidence="2" type="ORF">ATC70_009361</name>
</gene>
<dbReference type="Proteomes" id="UP001304243">
    <property type="component" value="Unassembled WGS sequence"/>
</dbReference>
<proteinExistence type="predicted"/>
<dbReference type="EMBL" id="JASEJX010000012">
    <property type="protein sequence ID" value="KAK4519129.1"/>
    <property type="molecule type" value="Genomic_DNA"/>
</dbReference>
<dbReference type="GeneID" id="89953047"/>